<dbReference type="EMBL" id="LNIX01000005">
    <property type="protein sequence ID" value="OXA53677.1"/>
    <property type="molecule type" value="Genomic_DNA"/>
</dbReference>
<sequence>MSLVEQPLDPIETLNTVETVLNTNISKGHQLFDDFCEVEATLRKRTKDPKFQKYGDKIEKVLKNVEASKDQAVDQLLDQEDRKVHVQLRRFEDEVTTARILEESVAAVRNCFLRIPLPGTRFFYAIETPKEFGYHLFILVLLFWVFKLLLSF</sequence>
<organism evidence="2 3">
    <name type="scientific">Folsomia candida</name>
    <name type="common">Springtail</name>
    <dbReference type="NCBI Taxonomy" id="158441"/>
    <lineage>
        <taxon>Eukaryota</taxon>
        <taxon>Metazoa</taxon>
        <taxon>Ecdysozoa</taxon>
        <taxon>Arthropoda</taxon>
        <taxon>Hexapoda</taxon>
        <taxon>Collembola</taxon>
        <taxon>Entomobryomorpha</taxon>
        <taxon>Isotomoidea</taxon>
        <taxon>Isotomidae</taxon>
        <taxon>Proisotominae</taxon>
        <taxon>Folsomia</taxon>
    </lineage>
</organism>
<evidence type="ECO:0000313" key="2">
    <source>
        <dbReference type="EMBL" id="OXA53677.1"/>
    </source>
</evidence>
<accession>A0A226E9G2</accession>
<keyword evidence="1" id="KW-0812">Transmembrane</keyword>
<keyword evidence="1" id="KW-1133">Transmembrane helix</keyword>
<protein>
    <submittedName>
        <fullName evidence="2">Uncharacterized protein</fullName>
    </submittedName>
</protein>
<proteinExistence type="predicted"/>
<dbReference type="Proteomes" id="UP000198287">
    <property type="component" value="Unassembled WGS sequence"/>
</dbReference>
<keyword evidence="3" id="KW-1185">Reference proteome</keyword>
<keyword evidence="1" id="KW-0472">Membrane</keyword>
<dbReference type="AlphaFoldDB" id="A0A226E9G2"/>
<gene>
    <name evidence="2" type="ORF">Fcan01_10185</name>
</gene>
<feature type="transmembrane region" description="Helical" evidence="1">
    <location>
        <begin position="132"/>
        <end position="150"/>
    </location>
</feature>
<evidence type="ECO:0000256" key="1">
    <source>
        <dbReference type="SAM" id="Phobius"/>
    </source>
</evidence>
<reference evidence="2 3" key="1">
    <citation type="submission" date="2015-12" db="EMBL/GenBank/DDBJ databases">
        <title>The genome of Folsomia candida.</title>
        <authorList>
            <person name="Faddeeva A."/>
            <person name="Derks M.F."/>
            <person name="Anvar Y."/>
            <person name="Smit S."/>
            <person name="Van Straalen N."/>
            <person name="Roelofs D."/>
        </authorList>
    </citation>
    <scope>NUCLEOTIDE SEQUENCE [LARGE SCALE GENOMIC DNA]</scope>
    <source>
        <strain evidence="2 3">VU population</strain>
        <tissue evidence="2">Whole body</tissue>
    </source>
</reference>
<name>A0A226E9G2_FOLCA</name>
<evidence type="ECO:0000313" key="3">
    <source>
        <dbReference type="Proteomes" id="UP000198287"/>
    </source>
</evidence>
<comment type="caution">
    <text evidence="2">The sequence shown here is derived from an EMBL/GenBank/DDBJ whole genome shotgun (WGS) entry which is preliminary data.</text>
</comment>